<comment type="caution">
    <text evidence="1">The sequence shown here is derived from an EMBL/GenBank/DDBJ whole genome shotgun (WGS) entry which is preliminary data.</text>
</comment>
<evidence type="ECO:0000313" key="1">
    <source>
        <dbReference type="EMBL" id="RKO65755.1"/>
    </source>
</evidence>
<dbReference type="EMBL" id="RBWE01000001">
    <property type="protein sequence ID" value="RKO65755.1"/>
    <property type="molecule type" value="Genomic_DNA"/>
</dbReference>
<accession>A0A494WXX4</accession>
<dbReference type="AlphaFoldDB" id="A0A494WXX4"/>
<evidence type="ECO:0000313" key="2">
    <source>
        <dbReference type="Proteomes" id="UP000271256"/>
    </source>
</evidence>
<proteinExistence type="predicted"/>
<name>A0A494WXX4_9FIRM</name>
<keyword evidence="2" id="KW-1185">Reference proteome</keyword>
<reference evidence="1 2" key="1">
    <citation type="submission" date="2018-10" db="EMBL/GenBank/DDBJ databases">
        <authorList>
            <person name="Grouzdev D.S."/>
            <person name="Krutkina M.S."/>
            <person name="Tourova T.P."/>
            <person name="Nazina T.N."/>
        </authorList>
    </citation>
    <scope>NUCLEOTIDE SEQUENCE [LARGE SCALE GENOMIC DNA]</scope>
    <source>
        <strain evidence="1 2">435</strain>
    </source>
</reference>
<organism evidence="1 2">
    <name type="scientific">Desulfofundulus salinus</name>
    <dbReference type="NCBI Taxonomy" id="2419843"/>
    <lineage>
        <taxon>Bacteria</taxon>
        <taxon>Bacillati</taxon>
        <taxon>Bacillota</taxon>
        <taxon>Clostridia</taxon>
        <taxon>Eubacteriales</taxon>
        <taxon>Peptococcaceae</taxon>
        <taxon>Desulfofundulus</taxon>
    </lineage>
</organism>
<gene>
    <name evidence="1" type="ORF">D7024_01410</name>
</gene>
<dbReference type="Proteomes" id="UP000271256">
    <property type="component" value="Unassembled WGS sequence"/>
</dbReference>
<evidence type="ECO:0008006" key="3">
    <source>
        <dbReference type="Google" id="ProtNLM"/>
    </source>
</evidence>
<protein>
    <recommendedName>
        <fullName evidence="3">ImmA/IrrE family metallo-endopeptidase</fullName>
    </recommendedName>
</protein>
<sequence length="117" mass="13778">MRQKSRYAVIRALLEGTISPDEVMRSFDIFPSLADLEPDVAAFVYRSRKDRFYIIVNQHLSYETRQEVFFHELCHIIEDMPRSGYILGLDMQRHEIEIRADMFFREVAAAYQVAASK</sequence>